<organism evidence="1 2">
    <name type="scientific">Colletotrichum phormii</name>
    <dbReference type="NCBI Taxonomy" id="359342"/>
    <lineage>
        <taxon>Eukaryota</taxon>
        <taxon>Fungi</taxon>
        <taxon>Dikarya</taxon>
        <taxon>Ascomycota</taxon>
        <taxon>Pezizomycotina</taxon>
        <taxon>Sordariomycetes</taxon>
        <taxon>Hypocreomycetidae</taxon>
        <taxon>Glomerellales</taxon>
        <taxon>Glomerellaceae</taxon>
        <taxon>Colletotrichum</taxon>
        <taxon>Colletotrichum acutatum species complex</taxon>
    </lineage>
</organism>
<dbReference type="Proteomes" id="UP001243989">
    <property type="component" value="Unassembled WGS sequence"/>
</dbReference>
<evidence type="ECO:0000313" key="2">
    <source>
        <dbReference type="Proteomes" id="UP001243989"/>
    </source>
</evidence>
<evidence type="ECO:0000313" key="1">
    <source>
        <dbReference type="EMBL" id="KAK1637286.1"/>
    </source>
</evidence>
<protein>
    <submittedName>
        <fullName evidence="1">Uncharacterized protein</fullName>
    </submittedName>
</protein>
<dbReference type="GeneID" id="85475199"/>
<sequence>MRVFPSSICIHLHQPVSLALFCVGPHPVLCRDFPPLVRVDKEALLLVHVRSVASTQRTSDIVPPPLSLVPDSG</sequence>
<reference evidence="1" key="1">
    <citation type="submission" date="2021-06" db="EMBL/GenBank/DDBJ databases">
        <title>Comparative genomics, transcriptomics and evolutionary studies reveal genomic signatures of adaptation to plant cell wall in hemibiotrophic fungi.</title>
        <authorList>
            <consortium name="DOE Joint Genome Institute"/>
            <person name="Baroncelli R."/>
            <person name="Diaz J.F."/>
            <person name="Benocci T."/>
            <person name="Peng M."/>
            <person name="Battaglia E."/>
            <person name="Haridas S."/>
            <person name="Andreopoulos W."/>
            <person name="Labutti K."/>
            <person name="Pangilinan J."/>
            <person name="Floch G.L."/>
            <person name="Makela M.R."/>
            <person name="Henrissat B."/>
            <person name="Grigoriev I.V."/>
            <person name="Crouch J.A."/>
            <person name="De Vries R.P."/>
            <person name="Sukno S.A."/>
            <person name="Thon M.R."/>
        </authorList>
    </citation>
    <scope>NUCLEOTIDE SEQUENCE</scope>
    <source>
        <strain evidence="1">CBS 102054</strain>
    </source>
</reference>
<dbReference type="AlphaFoldDB" id="A0AAJ0EHQ4"/>
<keyword evidence="2" id="KW-1185">Reference proteome</keyword>
<comment type="caution">
    <text evidence="1">The sequence shown here is derived from an EMBL/GenBank/DDBJ whole genome shotgun (WGS) entry which is preliminary data.</text>
</comment>
<proteinExistence type="predicted"/>
<dbReference type="RefSeq" id="XP_060445893.1">
    <property type="nucleotide sequence ID" value="XM_060590337.1"/>
</dbReference>
<name>A0AAJ0EHQ4_9PEZI</name>
<dbReference type="EMBL" id="JAHMHQ010000009">
    <property type="protein sequence ID" value="KAK1637286.1"/>
    <property type="molecule type" value="Genomic_DNA"/>
</dbReference>
<accession>A0AAJ0EHQ4</accession>
<gene>
    <name evidence="1" type="ORF">BDP81DRAFT_427134</name>
</gene>